<dbReference type="InterPro" id="IPR007310">
    <property type="entry name" value="Aerobactin_biosyn_IucA/IucC_N"/>
</dbReference>
<dbReference type="Pfam" id="PF04183">
    <property type="entry name" value="IucA_IucC"/>
    <property type="match status" value="1"/>
</dbReference>
<dbReference type="GO" id="GO:0016881">
    <property type="term" value="F:acid-amino acid ligase activity"/>
    <property type="evidence" value="ECO:0007669"/>
    <property type="project" value="UniProtKB-ARBA"/>
</dbReference>
<sequence>MRTISLLPEMNFPFHLKMSLNCQITSTVRNVNPWATFLGPLLSKILPNLVSPDLWLFEEPASITGAQDNATQAGYLSCIIRKLPEQQAKAPEEVLIPATGLYQTPSNDDRTYMEIFFGLNSLKKKQEWFRKYISLLLPAVIDPLVQYGIGFESHLQNIIVRVNSRTRELVGLAIRDMDGSRIHYPTFRCRAGYDLISGMAPGGHHILNDLRAVLHHVHKTLIQENAGHILYTLGLEPHGGWSIVRDELEKVLEPLAEHDGKVVHDFLLEETMPLYRFLGMRLFGRVTEDFEVNLPNFLLRGI</sequence>
<feature type="domain" description="Aerobactin siderophore biosynthesis IucA/IucC N-terminal" evidence="1">
    <location>
        <begin position="2"/>
        <end position="103"/>
    </location>
</feature>
<protein>
    <submittedName>
        <fullName evidence="3">IucC family-domain-containing protein</fullName>
    </submittedName>
</protein>
<dbReference type="EMBL" id="JAPQKH010000005">
    <property type="protein sequence ID" value="KAJ5097700.1"/>
    <property type="molecule type" value="Genomic_DNA"/>
</dbReference>
<feature type="domain" description="Aerobactin siderophore biosynthesis IucA/IucC-like C-terminal" evidence="2">
    <location>
        <begin position="126"/>
        <end position="285"/>
    </location>
</feature>
<dbReference type="InterPro" id="IPR022770">
    <property type="entry name" value="IucA/IucC-like_C"/>
</dbReference>
<accession>A0A9W9FCI0</accession>
<dbReference type="Gene3D" id="1.10.510.40">
    <property type="match status" value="1"/>
</dbReference>
<keyword evidence="4" id="KW-1185">Reference proteome</keyword>
<dbReference type="Pfam" id="PF06276">
    <property type="entry name" value="FhuF"/>
    <property type="match status" value="1"/>
</dbReference>
<reference evidence="3" key="2">
    <citation type="journal article" date="2023" name="IMA Fungus">
        <title>Comparative genomic study of the Penicillium genus elucidates a diverse pangenome and 15 lateral gene transfer events.</title>
        <authorList>
            <person name="Petersen C."/>
            <person name="Sorensen T."/>
            <person name="Nielsen M.R."/>
            <person name="Sondergaard T.E."/>
            <person name="Sorensen J.L."/>
            <person name="Fitzpatrick D.A."/>
            <person name="Frisvad J.C."/>
            <person name="Nielsen K.L."/>
        </authorList>
    </citation>
    <scope>NUCLEOTIDE SEQUENCE</scope>
    <source>
        <strain evidence="3">IBT 30069</strain>
    </source>
</reference>
<evidence type="ECO:0000259" key="2">
    <source>
        <dbReference type="Pfam" id="PF06276"/>
    </source>
</evidence>
<dbReference type="PANTHER" id="PTHR34384">
    <property type="entry name" value="L-2,3-DIAMINOPROPANOATE--CITRATE LIGASE"/>
    <property type="match status" value="1"/>
</dbReference>
<dbReference type="GO" id="GO:0019290">
    <property type="term" value="P:siderophore biosynthetic process"/>
    <property type="evidence" value="ECO:0007669"/>
    <property type="project" value="InterPro"/>
</dbReference>
<evidence type="ECO:0000259" key="1">
    <source>
        <dbReference type="Pfam" id="PF04183"/>
    </source>
</evidence>
<dbReference type="OrthoDB" id="2117718at2759"/>
<evidence type="ECO:0000313" key="3">
    <source>
        <dbReference type="EMBL" id="KAJ5097700.1"/>
    </source>
</evidence>
<dbReference type="PANTHER" id="PTHR34384:SF5">
    <property type="entry name" value="L-2,3-DIAMINOPROPANOATE--CITRATE LIGASE"/>
    <property type="match status" value="1"/>
</dbReference>
<organism evidence="3 4">
    <name type="scientific">Penicillium angulare</name>
    <dbReference type="NCBI Taxonomy" id="116970"/>
    <lineage>
        <taxon>Eukaryota</taxon>
        <taxon>Fungi</taxon>
        <taxon>Dikarya</taxon>
        <taxon>Ascomycota</taxon>
        <taxon>Pezizomycotina</taxon>
        <taxon>Eurotiomycetes</taxon>
        <taxon>Eurotiomycetidae</taxon>
        <taxon>Eurotiales</taxon>
        <taxon>Aspergillaceae</taxon>
        <taxon>Penicillium</taxon>
    </lineage>
</organism>
<dbReference type="AlphaFoldDB" id="A0A9W9FCI0"/>
<proteinExistence type="predicted"/>
<reference evidence="3" key="1">
    <citation type="submission" date="2022-11" db="EMBL/GenBank/DDBJ databases">
        <authorList>
            <person name="Petersen C."/>
        </authorList>
    </citation>
    <scope>NUCLEOTIDE SEQUENCE</scope>
    <source>
        <strain evidence="3">IBT 30069</strain>
    </source>
</reference>
<dbReference type="InterPro" id="IPR037455">
    <property type="entry name" value="LucA/IucC-like"/>
</dbReference>
<evidence type="ECO:0000313" key="4">
    <source>
        <dbReference type="Proteomes" id="UP001149165"/>
    </source>
</evidence>
<comment type="caution">
    <text evidence="3">The sequence shown here is derived from an EMBL/GenBank/DDBJ whole genome shotgun (WGS) entry which is preliminary data.</text>
</comment>
<name>A0A9W9FCI0_9EURO</name>
<gene>
    <name evidence="3" type="ORF">N7456_008421</name>
</gene>
<dbReference type="Proteomes" id="UP001149165">
    <property type="component" value="Unassembled WGS sequence"/>
</dbReference>